<dbReference type="PANTHER" id="PTHR33678">
    <property type="entry name" value="BLL1576 PROTEIN"/>
    <property type="match status" value="1"/>
</dbReference>
<evidence type="ECO:0000259" key="2">
    <source>
        <dbReference type="Pfam" id="PF13817"/>
    </source>
</evidence>
<dbReference type="Pfam" id="PF03050">
    <property type="entry name" value="DDE_Tnp_IS66"/>
    <property type="match status" value="1"/>
</dbReference>
<reference evidence="3 4" key="1">
    <citation type="submission" date="2013-09" db="EMBL/GenBank/DDBJ databases">
        <title>Genome sequencing of Phaeobacter antarcticus sp. nov. SM1211.</title>
        <authorList>
            <person name="Zhang X.-Y."/>
            <person name="Liu C."/>
            <person name="Chen X.-L."/>
            <person name="Xie B.-B."/>
            <person name="Qin Q.-L."/>
            <person name="Rong J.-C."/>
            <person name="Zhang Y.-Z."/>
        </authorList>
    </citation>
    <scope>NUCLEOTIDE SEQUENCE [LARGE SCALE GENOMIC DNA]</scope>
    <source>
        <strain evidence="3 4">SM1211</strain>
    </source>
</reference>
<dbReference type="InterPro" id="IPR004291">
    <property type="entry name" value="Transposase_IS66_central"/>
</dbReference>
<dbReference type="Pfam" id="PF13817">
    <property type="entry name" value="DDE_Tnp_IS66_C"/>
    <property type="match status" value="1"/>
</dbReference>
<accession>A0A2G8RK68</accession>
<feature type="domain" description="Transposase IS66 C-terminal" evidence="2">
    <location>
        <begin position="54"/>
        <end position="92"/>
    </location>
</feature>
<dbReference type="AlphaFoldDB" id="A0A2G8RK68"/>
<feature type="domain" description="Transposase IS66 central" evidence="1">
    <location>
        <begin position="8"/>
        <end position="46"/>
    </location>
</feature>
<sequence length="110" mass="12192">MAPVETRGFRIFLEDGHVDSNLVENAIRSPAMNRRNALFAGHDEVGRPWARLASLIGSCKMNGFEPYAYLRDLFTKLTNGHLDKDIDALMPWAYAVAPHSLTMSSSGSPQ</sequence>
<dbReference type="Proteomes" id="UP000231259">
    <property type="component" value="Unassembled WGS sequence"/>
</dbReference>
<evidence type="ECO:0000313" key="3">
    <source>
        <dbReference type="EMBL" id="PIL21974.1"/>
    </source>
</evidence>
<gene>
    <name evidence="3" type="ORF">P775_01370</name>
</gene>
<dbReference type="InterPro" id="IPR052344">
    <property type="entry name" value="Transposase-related"/>
</dbReference>
<keyword evidence="4" id="KW-1185">Reference proteome</keyword>
<comment type="caution">
    <text evidence="3">The sequence shown here is derived from an EMBL/GenBank/DDBJ whole genome shotgun (WGS) entry which is preliminary data.</text>
</comment>
<proteinExistence type="predicted"/>
<evidence type="ECO:0000313" key="4">
    <source>
        <dbReference type="Proteomes" id="UP000231259"/>
    </source>
</evidence>
<dbReference type="EMBL" id="AWWI01000017">
    <property type="protein sequence ID" value="PIL21974.1"/>
    <property type="molecule type" value="Genomic_DNA"/>
</dbReference>
<name>A0A2G8RK68_9RHOB</name>
<evidence type="ECO:0000259" key="1">
    <source>
        <dbReference type="Pfam" id="PF03050"/>
    </source>
</evidence>
<dbReference type="InterPro" id="IPR039552">
    <property type="entry name" value="IS66_C"/>
</dbReference>
<protein>
    <submittedName>
        <fullName evidence="3">Uncharacterized protein</fullName>
    </submittedName>
</protein>
<dbReference type="PANTHER" id="PTHR33678:SF1">
    <property type="entry name" value="BLL1576 PROTEIN"/>
    <property type="match status" value="1"/>
</dbReference>
<organism evidence="3 4">
    <name type="scientific">Puniceibacterium antarcticum</name>
    <dbReference type="NCBI Taxonomy" id="1206336"/>
    <lineage>
        <taxon>Bacteria</taxon>
        <taxon>Pseudomonadati</taxon>
        <taxon>Pseudomonadota</taxon>
        <taxon>Alphaproteobacteria</taxon>
        <taxon>Rhodobacterales</taxon>
        <taxon>Paracoccaceae</taxon>
        <taxon>Puniceibacterium</taxon>
    </lineage>
</organism>